<evidence type="ECO:0000313" key="2">
    <source>
        <dbReference type="Proteomes" id="UP000199309"/>
    </source>
</evidence>
<reference evidence="1 2" key="1">
    <citation type="submission" date="2016-10" db="EMBL/GenBank/DDBJ databases">
        <authorList>
            <person name="de Groot N.N."/>
        </authorList>
    </citation>
    <scope>NUCLEOTIDE SEQUENCE [LARGE SCALE GENOMIC DNA]</scope>
    <source>
        <strain evidence="1 2">DSM 16981</strain>
    </source>
</reference>
<gene>
    <name evidence="1" type="ORF">SAMN05660299_01182</name>
</gene>
<name>A0A1G9UGV3_9FIRM</name>
<dbReference type="AlphaFoldDB" id="A0A1G9UGV3"/>
<dbReference type="STRING" id="349095.SAMN05660299_01182"/>
<sequence>MILSHRRKIIIMPAENSIYMISYYKNWYRRCSMTEVHMFSCNNPDWFKSSEKIMVVISQLCKSYKVQHCCVTIILGGEKLLLKRMQLPSKKYAAAFSAMEWDEIVNDNGKKLFDVAYIGPAADGMNHDWMAAVYPYDLIMAFCTAFRQEENIVDIIDTLPSLLSRFYNDLSGTLYCQTETGTHICVYDQGILNAYQWCDGIPKEFLRWIENNEKKDMLYRPLMKMKEKWILPCIQKDCQKKLSNYHWQYPAAFFLPLL</sequence>
<protein>
    <submittedName>
        <fullName evidence="1">Uncharacterized protein</fullName>
    </submittedName>
</protein>
<evidence type="ECO:0000313" key="1">
    <source>
        <dbReference type="EMBL" id="SDM59139.1"/>
    </source>
</evidence>
<dbReference type="EMBL" id="FNHQ01000009">
    <property type="protein sequence ID" value="SDM59139.1"/>
    <property type="molecule type" value="Genomic_DNA"/>
</dbReference>
<dbReference type="Proteomes" id="UP000199309">
    <property type="component" value="Unassembled WGS sequence"/>
</dbReference>
<organism evidence="1 2">
    <name type="scientific">Megasphaera paucivorans</name>
    <dbReference type="NCBI Taxonomy" id="349095"/>
    <lineage>
        <taxon>Bacteria</taxon>
        <taxon>Bacillati</taxon>
        <taxon>Bacillota</taxon>
        <taxon>Negativicutes</taxon>
        <taxon>Veillonellales</taxon>
        <taxon>Veillonellaceae</taxon>
        <taxon>Megasphaera</taxon>
    </lineage>
</organism>
<proteinExistence type="predicted"/>
<keyword evidence="2" id="KW-1185">Reference proteome</keyword>
<accession>A0A1G9UGV3</accession>